<proteinExistence type="inferred from homology"/>
<dbReference type="Proteomes" id="UP000007801">
    <property type="component" value="Unassembled WGS sequence"/>
</dbReference>
<dbReference type="HOGENOM" id="CLU_066886_2_2_1"/>
<dbReference type="PhylomeDB" id="B3LY73"/>
<dbReference type="Gene3D" id="3.40.30.10">
    <property type="entry name" value="Glutaredoxin"/>
    <property type="match status" value="1"/>
</dbReference>
<evidence type="ECO:0000313" key="5">
    <source>
        <dbReference type="Proteomes" id="UP000007801"/>
    </source>
</evidence>
<dbReference type="InterPro" id="IPR004911">
    <property type="entry name" value="Interferon-induced_GILT"/>
</dbReference>
<keyword evidence="2" id="KW-0325">Glycoprotein</keyword>
<dbReference type="PANTHER" id="PTHR13234:SF73">
    <property type="entry name" value="GILT-LIKE PROTEIN 2-RELATED"/>
    <property type="match status" value="1"/>
</dbReference>
<dbReference type="OrthoDB" id="958254at2759"/>
<feature type="signal peptide" evidence="3">
    <location>
        <begin position="1"/>
        <end position="20"/>
    </location>
</feature>
<accession>B3LY73</accession>
<keyword evidence="5" id="KW-1185">Reference proteome</keyword>
<evidence type="ECO:0000256" key="3">
    <source>
        <dbReference type="SAM" id="SignalP"/>
    </source>
</evidence>
<gene>
    <name evidence="4" type="primary">Dana\GF16249</name>
    <name evidence="4" type="synonym">dana_GLEANR_17519</name>
    <name evidence="4" type="ORF">GF16249</name>
</gene>
<dbReference type="EMBL" id="CH902617">
    <property type="protein sequence ID" value="EDV43977.1"/>
    <property type="molecule type" value="Genomic_DNA"/>
</dbReference>
<dbReference type="InParanoid" id="B3LY73"/>
<name>B3LY73_DROAN</name>
<protein>
    <recommendedName>
        <fullName evidence="6">GILT-like protein F37H8.5</fullName>
    </recommendedName>
</protein>
<comment type="similarity">
    <text evidence="1">Belongs to the GILT family.</text>
</comment>
<keyword evidence="3" id="KW-0732">Signal</keyword>
<dbReference type="eggNOG" id="KOG3160">
    <property type="taxonomic scope" value="Eukaryota"/>
</dbReference>
<evidence type="ECO:0000256" key="2">
    <source>
        <dbReference type="ARBA" id="ARBA00023180"/>
    </source>
</evidence>
<dbReference type="GO" id="GO:0016671">
    <property type="term" value="F:oxidoreductase activity, acting on a sulfur group of donors, disulfide as acceptor"/>
    <property type="evidence" value="ECO:0007669"/>
    <property type="project" value="InterPro"/>
</dbReference>
<sequence>MKAFLYVCLMILGLVGVATAKRRGPVRDKLPVTLYYEALCPYCREFVTSQLLPAMMRLNLFPFTELTLVPYGNAKLDDAGNVVCQHGVDECELNAIHGCILEHHNITQSFKLIACMMRGKKNRLDRCADRYKIDVGDVKKCKATRSVNDILAKYGQETAKVSFNGVPAIALDNIYDANESEQLSDNFDVIFCAKYKEKFNKSLDTCP</sequence>
<evidence type="ECO:0000256" key="1">
    <source>
        <dbReference type="ARBA" id="ARBA00005679"/>
    </source>
</evidence>
<evidence type="ECO:0000313" key="4">
    <source>
        <dbReference type="EMBL" id="EDV43977.1"/>
    </source>
</evidence>
<dbReference type="CTD" id="42788"/>
<dbReference type="KEGG" id="dan:6499046"/>
<dbReference type="PANTHER" id="PTHR13234">
    <property type="entry name" value="GAMMA-INTERFERON INDUCIBLE LYSOSOMAL THIOL REDUCTASE GILT"/>
    <property type="match status" value="1"/>
</dbReference>
<dbReference type="SUPFAM" id="SSF52833">
    <property type="entry name" value="Thioredoxin-like"/>
    <property type="match status" value="1"/>
</dbReference>
<dbReference type="AlphaFoldDB" id="B3LY73"/>
<dbReference type="Pfam" id="PF03227">
    <property type="entry name" value="GILT"/>
    <property type="match status" value="1"/>
</dbReference>
<dbReference type="InterPro" id="IPR036249">
    <property type="entry name" value="Thioredoxin-like_sf"/>
</dbReference>
<evidence type="ECO:0008006" key="6">
    <source>
        <dbReference type="Google" id="ProtNLM"/>
    </source>
</evidence>
<dbReference type="OMA" id="FCAKYKE"/>
<organism evidence="4 5">
    <name type="scientific">Drosophila ananassae</name>
    <name type="common">Fruit fly</name>
    <dbReference type="NCBI Taxonomy" id="7217"/>
    <lineage>
        <taxon>Eukaryota</taxon>
        <taxon>Metazoa</taxon>
        <taxon>Ecdysozoa</taxon>
        <taxon>Arthropoda</taxon>
        <taxon>Hexapoda</taxon>
        <taxon>Insecta</taxon>
        <taxon>Pterygota</taxon>
        <taxon>Neoptera</taxon>
        <taxon>Endopterygota</taxon>
        <taxon>Diptera</taxon>
        <taxon>Brachycera</taxon>
        <taxon>Muscomorpha</taxon>
        <taxon>Ephydroidea</taxon>
        <taxon>Drosophilidae</taxon>
        <taxon>Drosophila</taxon>
        <taxon>Sophophora</taxon>
    </lineage>
</organism>
<dbReference type="GO" id="GO:1900426">
    <property type="term" value="P:positive regulation of defense response to bacterium"/>
    <property type="evidence" value="ECO:0007669"/>
    <property type="project" value="EnsemblMetazoa"/>
</dbReference>
<dbReference type="GeneID" id="6499046"/>
<reference evidence="4 5" key="1">
    <citation type="journal article" date="2007" name="Nature">
        <title>Evolution of genes and genomes on the Drosophila phylogeny.</title>
        <authorList>
            <consortium name="Drosophila 12 Genomes Consortium"/>
            <person name="Clark A.G."/>
            <person name="Eisen M.B."/>
            <person name="Smith D.R."/>
            <person name="Bergman C.M."/>
            <person name="Oliver B."/>
            <person name="Markow T.A."/>
            <person name="Kaufman T.C."/>
            <person name="Kellis M."/>
            <person name="Gelbart W."/>
            <person name="Iyer V.N."/>
            <person name="Pollard D.A."/>
            <person name="Sackton T.B."/>
            <person name="Larracuente A.M."/>
            <person name="Singh N.D."/>
            <person name="Abad J.P."/>
            <person name="Abt D.N."/>
            <person name="Adryan B."/>
            <person name="Aguade M."/>
            <person name="Akashi H."/>
            <person name="Anderson W.W."/>
            <person name="Aquadro C.F."/>
            <person name="Ardell D.H."/>
            <person name="Arguello R."/>
            <person name="Artieri C.G."/>
            <person name="Barbash D.A."/>
            <person name="Barker D."/>
            <person name="Barsanti P."/>
            <person name="Batterham P."/>
            <person name="Batzoglou S."/>
            <person name="Begun D."/>
            <person name="Bhutkar A."/>
            <person name="Blanco E."/>
            <person name="Bosak S.A."/>
            <person name="Bradley R.K."/>
            <person name="Brand A.D."/>
            <person name="Brent M.R."/>
            <person name="Brooks A.N."/>
            <person name="Brown R.H."/>
            <person name="Butlin R.K."/>
            <person name="Caggese C."/>
            <person name="Calvi B.R."/>
            <person name="Bernardo de Carvalho A."/>
            <person name="Caspi A."/>
            <person name="Castrezana S."/>
            <person name="Celniker S.E."/>
            <person name="Chang J.L."/>
            <person name="Chapple C."/>
            <person name="Chatterji S."/>
            <person name="Chinwalla A."/>
            <person name="Civetta A."/>
            <person name="Clifton S.W."/>
            <person name="Comeron J.M."/>
            <person name="Costello J.C."/>
            <person name="Coyne J.A."/>
            <person name="Daub J."/>
            <person name="David R.G."/>
            <person name="Delcher A.L."/>
            <person name="Delehaunty K."/>
            <person name="Do C.B."/>
            <person name="Ebling H."/>
            <person name="Edwards K."/>
            <person name="Eickbush T."/>
            <person name="Evans J.D."/>
            <person name="Filipski A."/>
            <person name="Findeiss S."/>
            <person name="Freyhult E."/>
            <person name="Fulton L."/>
            <person name="Fulton R."/>
            <person name="Garcia A.C."/>
            <person name="Gardiner A."/>
            <person name="Garfield D.A."/>
            <person name="Garvin B.E."/>
            <person name="Gibson G."/>
            <person name="Gilbert D."/>
            <person name="Gnerre S."/>
            <person name="Godfrey J."/>
            <person name="Good R."/>
            <person name="Gotea V."/>
            <person name="Gravely B."/>
            <person name="Greenberg A.J."/>
            <person name="Griffiths-Jones S."/>
            <person name="Gross S."/>
            <person name="Guigo R."/>
            <person name="Gustafson E.A."/>
            <person name="Haerty W."/>
            <person name="Hahn M.W."/>
            <person name="Halligan D.L."/>
            <person name="Halpern A.L."/>
            <person name="Halter G.M."/>
            <person name="Han M.V."/>
            <person name="Heger A."/>
            <person name="Hillier L."/>
            <person name="Hinrichs A.S."/>
            <person name="Holmes I."/>
            <person name="Hoskins R.A."/>
            <person name="Hubisz M.J."/>
            <person name="Hultmark D."/>
            <person name="Huntley M.A."/>
            <person name="Jaffe D.B."/>
            <person name="Jagadeeshan S."/>
            <person name="Jeck W.R."/>
            <person name="Johnson J."/>
            <person name="Jones C.D."/>
            <person name="Jordan W.C."/>
            <person name="Karpen G.H."/>
            <person name="Kataoka E."/>
            <person name="Keightley P.D."/>
            <person name="Kheradpour P."/>
            <person name="Kirkness E.F."/>
            <person name="Koerich L.B."/>
            <person name="Kristiansen K."/>
            <person name="Kudrna D."/>
            <person name="Kulathinal R.J."/>
            <person name="Kumar S."/>
            <person name="Kwok R."/>
            <person name="Lander E."/>
            <person name="Langley C.H."/>
            <person name="Lapoint R."/>
            <person name="Lazzaro B.P."/>
            <person name="Lee S.J."/>
            <person name="Levesque L."/>
            <person name="Li R."/>
            <person name="Lin C.F."/>
            <person name="Lin M.F."/>
            <person name="Lindblad-Toh K."/>
            <person name="Llopart A."/>
            <person name="Long M."/>
            <person name="Low L."/>
            <person name="Lozovsky E."/>
            <person name="Lu J."/>
            <person name="Luo M."/>
            <person name="Machado C.A."/>
            <person name="Makalowski W."/>
            <person name="Marzo M."/>
            <person name="Matsuda M."/>
            <person name="Matzkin L."/>
            <person name="McAllister B."/>
            <person name="McBride C.S."/>
            <person name="McKernan B."/>
            <person name="McKernan K."/>
            <person name="Mendez-Lago M."/>
            <person name="Minx P."/>
            <person name="Mollenhauer M.U."/>
            <person name="Montooth K."/>
            <person name="Mount S.M."/>
            <person name="Mu X."/>
            <person name="Myers E."/>
            <person name="Negre B."/>
            <person name="Newfeld S."/>
            <person name="Nielsen R."/>
            <person name="Noor M.A."/>
            <person name="O'Grady P."/>
            <person name="Pachter L."/>
            <person name="Papaceit M."/>
            <person name="Parisi M.J."/>
            <person name="Parisi M."/>
            <person name="Parts L."/>
            <person name="Pedersen J.S."/>
            <person name="Pesole G."/>
            <person name="Phillippy A.M."/>
            <person name="Ponting C.P."/>
            <person name="Pop M."/>
            <person name="Porcelli D."/>
            <person name="Powell J.R."/>
            <person name="Prohaska S."/>
            <person name="Pruitt K."/>
            <person name="Puig M."/>
            <person name="Quesneville H."/>
            <person name="Ram K.R."/>
            <person name="Rand D."/>
            <person name="Rasmussen M.D."/>
            <person name="Reed L.K."/>
            <person name="Reenan R."/>
            <person name="Reily A."/>
            <person name="Remington K.A."/>
            <person name="Rieger T.T."/>
            <person name="Ritchie M.G."/>
            <person name="Robin C."/>
            <person name="Rogers Y.H."/>
            <person name="Rohde C."/>
            <person name="Rozas J."/>
            <person name="Rubenfield M.J."/>
            <person name="Ruiz A."/>
            <person name="Russo S."/>
            <person name="Salzberg S.L."/>
            <person name="Sanchez-Gracia A."/>
            <person name="Saranga D.J."/>
            <person name="Sato H."/>
            <person name="Schaeffer S.W."/>
            <person name="Schatz M.C."/>
            <person name="Schlenke T."/>
            <person name="Schwartz R."/>
            <person name="Segarra C."/>
            <person name="Singh R.S."/>
            <person name="Sirot L."/>
            <person name="Sirota M."/>
            <person name="Sisneros N.B."/>
            <person name="Smith C.D."/>
            <person name="Smith T.F."/>
            <person name="Spieth J."/>
            <person name="Stage D.E."/>
            <person name="Stark A."/>
            <person name="Stephan W."/>
            <person name="Strausberg R.L."/>
            <person name="Strempel S."/>
            <person name="Sturgill D."/>
            <person name="Sutton G."/>
            <person name="Sutton G.G."/>
            <person name="Tao W."/>
            <person name="Teichmann S."/>
            <person name="Tobari Y.N."/>
            <person name="Tomimura Y."/>
            <person name="Tsolas J.M."/>
            <person name="Valente V.L."/>
            <person name="Venter E."/>
            <person name="Venter J.C."/>
            <person name="Vicario S."/>
            <person name="Vieira F.G."/>
            <person name="Vilella A.J."/>
            <person name="Villasante A."/>
            <person name="Walenz B."/>
            <person name="Wang J."/>
            <person name="Wasserman M."/>
            <person name="Watts T."/>
            <person name="Wilson D."/>
            <person name="Wilson R.K."/>
            <person name="Wing R.A."/>
            <person name="Wolfner M.F."/>
            <person name="Wong A."/>
            <person name="Wong G.K."/>
            <person name="Wu C.I."/>
            <person name="Wu G."/>
            <person name="Yamamoto D."/>
            <person name="Yang H.P."/>
            <person name="Yang S.P."/>
            <person name="Yorke J.A."/>
            <person name="Yoshida K."/>
            <person name="Zdobnov E."/>
            <person name="Zhang P."/>
            <person name="Zhang Y."/>
            <person name="Zimin A.V."/>
            <person name="Baldwin J."/>
            <person name="Abdouelleil A."/>
            <person name="Abdulkadir J."/>
            <person name="Abebe A."/>
            <person name="Abera B."/>
            <person name="Abreu J."/>
            <person name="Acer S.C."/>
            <person name="Aftuck L."/>
            <person name="Alexander A."/>
            <person name="An P."/>
            <person name="Anderson E."/>
            <person name="Anderson S."/>
            <person name="Arachi H."/>
            <person name="Azer M."/>
            <person name="Bachantsang P."/>
            <person name="Barry A."/>
            <person name="Bayul T."/>
            <person name="Berlin A."/>
            <person name="Bessette D."/>
            <person name="Bloom T."/>
            <person name="Blye J."/>
            <person name="Boguslavskiy L."/>
            <person name="Bonnet C."/>
            <person name="Boukhgalter B."/>
            <person name="Bourzgui I."/>
            <person name="Brown A."/>
            <person name="Cahill P."/>
            <person name="Channer S."/>
            <person name="Cheshatsang Y."/>
            <person name="Chuda L."/>
            <person name="Citroen M."/>
            <person name="Collymore A."/>
            <person name="Cooke P."/>
            <person name="Costello M."/>
            <person name="D'Aco K."/>
            <person name="Daza R."/>
            <person name="De Haan G."/>
            <person name="DeGray S."/>
            <person name="DeMaso C."/>
            <person name="Dhargay N."/>
            <person name="Dooley K."/>
            <person name="Dooley E."/>
            <person name="Doricent M."/>
            <person name="Dorje P."/>
            <person name="Dorjee K."/>
            <person name="Dupes A."/>
            <person name="Elong R."/>
            <person name="Falk J."/>
            <person name="Farina A."/>
            <person name="Faro S."/>
            <person name="Ferguson D."/>
            <person name="Fisher S."/>
            <person name="Foley C.D."/>
            <person name="Franke A."/>
            <person name="Friedrich D."/>
            <person name="Gadbois L."/>
            <person name="Gearin G."/>
            <person name="Gearin C.R."/>
            <person name="Giannoukos G."/>
            <person name="Goode T."/>
            <person name="Graham J."/>
            <person name="Grandbois E."/>
            <person name="Grewal S."/>
            <person name="Gyaltsen K."/>
            <person name="Hafez N."/>
            <person name="Hagos B."/>
            <person name="Hall J."/>
            <person name="Henson C."/>
            <person name="Hollinger A."/>
            <person name="Honan T."/>
            <person name="Huard M.D."/>
            <person name="Hughes L."/>
            <person name="Hurhula B."/>
            <person name="Husby M.E."/>
            <person name="Kamat A."/>
            <person name="Kanga B."/>
            <person name="Kashin S."/>
            <person name="Khazanovich D."/>
            <person name="Kisner P."/>
            <person name="Lance K."/>
            <person name="Lara M."/>
            <person name="Lee W."/>
            <person name="Lennon N."/>
            <person name="Letendre F."/>
            <person name="LeVine R."/>
            <person name="Lipovsky A."/>
            <person name="Liu X."/>
            <person name="Liu J."/>
            <person name="Liu S."/>
            <person name="Lokyitsang T."/>
            <person name="Lokyitsang Y."/>
            <person name="Lubonja R."/>
            <person name="Lui A."/>
            <person name="MacDonald P."/>
            <person name="Magnisalis V."/>
            <person name="Maru K."/>
            <person name="Matthews C."/>
            <person name="McCusker W."/>
            <person name="McDonough S."/>
            <person name="Mehta T."/>
            <person name="Meldrim J."/>
            <person name="Meneus L."/>
            <person name="Mihai O."/>
            <person name="Mihalev A."/>
            <person name="Mihova T."/>
            <person name="Mittelman R."/>
            <person name="Mlenga V."/>
            <person name="Montmayeur A."/>
            <person name="Mulrain L."/>
            <person name="Navidi A."/>
            <person name="Naylor J."/>
            <person name="Negash T."/>
            <person name="Nguyen T."/>
            <person name="Nguyen N."/>
            <person name="Nicol R."/>
            <person name="Norbu C."/>
            <person name="Norbu N."/>
            <person name="Novod N."/>
            <person name="O'Neill B."/>
            <person name="Osman S."/>
            <person name="Markiewicz E."/>
            <person name="Oyono O.L."/>
            <person name="Patti C."/>
            <person name="Phunkhang P."/>
            <person name="Pierre F."/>
            <person name="Priest M."/>
            <person name="Raghuraman S."/>
            <person name="Rege F."/>
            <person name="Reyes R."/>
            <person name="Rise C."/>
            <person name="Rogov P."/>
            <person name="Ross K."/>
            <person name="Ryan E."/>
            <person name="Settipalli S."/>
            <person name="Shea T."/>
            <person name="Sherpa N."/>
            <person name="Shi L."/>
            <person name="Shih D."/>
            <person name="Sparrow T."/>
            <person name="Spaulding J."/>
            <person name="Stalker J."/>
            <person name="Stange-Thomann N."/>
            <person name="Stavropoulos S."/>
            <person name="Stone C."/>
            <person name="Strader C."/>
            <person name="Tesfaye S."/>
            <person name="Thomson T."/>
            <person name="Thoulutsang Y."/>
            <person name="Thoulutsang D."/>
            <person name="Topham K."/>
            <person name="Topping I."/>
            <person name="Tsamla T."/>
            <person name="Vassiliev H."/>
            <person name="Vo A."/>
            <person name="Wangchuk T."/>
            <person name="Wangdi T."/>
            <person name="Weiand M."/>
            <person name="Wilkinson J."/>
            <person name="Wilson A."/>
            <person name="Yadav S."/>
            <person name="Young G."/>
            <person name="Yu Q."/>
            <person name="Zembek L."/>
            <person name="Zhong D."/>
            <person name="Zimmer A."/>
            <person name="Zwirko Z."/>
            <person name="Jaffe D.B."/>
            <person name="Alvarez P."/>
            <person name="Brockman W."/>
            <person name="Butler J."/>
            <person name="Chin C."/>
            <person name="Gnerre S."/>
            <person name="Grabherr M."/>
            <person name="Kleber M."/>
            <person name="Mauceli E."/>
            <person name="MacCallum I."/>
        </authorList>
    </citation>
    <scope>NUCLEOTIDE SEQUENCE [LARGE SCALE GENOMIC DNA]</scope>
    <source>
        <strain evidence="5">Tucson 14024-0371.13</strain>
    </source>
</reference>
<feature type="chain" id="PRO_5002789299" description="GILT-like protein F37H8.5" evidence="3">
    <location>
        <begin position="21"/>
        <end position="207"/>
    </location>
</feature>